<proteinExistence type="predicted"/>
<organism evidence="1 2">
    <name type="scientific">Actinacidiphila oryziradicis</name>
    <dbReference type="NCBI Taxonomy" id="2571141"/>
    <lineage>
        <taxon>Bacteria</taxon>
        <taxon>Bacillati</taxon>
        <taxon>Actinomycetota</taxon>
        <taxon>Actinomycetes</taxon>
        <taxon>Kitasatosporales</taxon>
        <taxon>Streptomycetaceae</taxon>
        <taxon>Actinacidiphila</taxon>
    </lineage>
</organism>
<evidence type="ECO:0008006" key="3">
    <source>
        <dbReference type="Google" id="ProtNLM"/>
    </source>
</evidence>
<keyword evidence="2" id="KW-1185">Reference proteome</keyword>
<accession>A0A4U0SFS2</accession>
<protein>
    <recommendedName>
        <fullName evidence="3">Leucine-rich repeat domain-containing protein</fullName>
    </recommendedName>
</protein>
<dbReference type="RefSeq" id="WP_136726860.1">
    <property type="nucleotide sequence ID" value="NZ_SUMC01000032.1"/>
</dbReference>
<comment type="caution">
    <text evidence="1">The sequence shown here is derived from an EMBL/GenBank/DDBJ whole genome shotgun (WGS) entry which is preliminary data.</text>
</comment>
<name>A0A4U0SFS2_9ACTN</name>
<gene>
    <name evidence="1" type="ORF">FCI23_28765</name>
</gene>
<dbReference type="Proteomes" id="UP000305778">
    <property type="component" value="Unassembled WGS sequence"/>
</dbReference>
<sequence>MKSHRVTTLVLNRLSSDGHIRNLSAVLPGLQRLYLNAASGAFPTIDLAPLAALPDLQTLTVSYPGTVLNAHLLPSTVKLTLRPRPRQ</sequence>
<reference evidence="1 2" key="1">
    <citation type="submission" date="2019-04" db="EMBL/GenBank/DDBJ databases">
        <title>Streptomyces oryziradicis sp. nov., a novel actinomycete isolated from rhizosphere soil of rice (Oryza sativa L.).</title>
        <authorList>
            <person name="Li C."/>
        </authorList>
    </citation>
    <scope>NUCLEOTIDE SEQUENCE [LARGE SCALE GENOMIC DNA]</scope>
    <source>
        <strain evidence="1 2">NEAU-C40</strain>
    </source>
</reference>
<evidence type="ECO:0000313" key="2">
    <source>
        <dbReference type="Proteomes" id="UP000305778"/>
    </source>
</evidence>
<dbReference type="AlphaFoldDB" id="A0A4U0SFS2"/>
<dbReference type="EMBL" id="SUMC01000032">
    <property type="protein sequence ID" value="TKA08272.1"/>
    <property type="molecule type" value="Genomic_DNA"/>
</dbReference>
<evidence type="ECO:0000313" key="1">
    <source>
        <dbReference type="EMBL" id="TKA08272.1"/>
    </source>
</evidence>